<proteinExistence type="predicted"/>
<accession>A0A7V8NLI4</accession>
<sequence length="80" mass="9074">MKVRMAKKNAIAGVRTFFVPSRTEEGVEHIVVEIKRDGRTSYYCNCNDYFYRKLPFISTNLWSGCDHVDAVKAAIEGKAA</sequence>
<evidence type="ECO:0000313" key="2">
    <source>
        <dbReference type="Proteomes" id="UP000567293"/>
    </source>
</evidence>
<comment type="caution">
    <text evidence="1">The sequence shown here is derived from an EMBL/GenBank/DDBJ whole genome shotgun (WGS) entry which is preliminary data.</text>
</comment>
<keyword evidence="2" id="KW-1185">Reference proteome</keyword>
<organism evidence="1 2">
    <name type="scientific">Candidatus Acidiferrum panamense</name>
    <dbReference type="NCBI Taxonomy" id="2741543"/>
    <lineage>
        <taxon>Bacteria</taxon>
        <taxon>Pseudomonadati</taxon>
        <taxon>Acidobacteriota</taxon>
        <taxon>Terriglobia</taxon>
        <taxon>Candidatus Acidiferrales</taxon>
        <taxon>Candidatus Acidiferrum</taxon>
    </lineage>
</organism>
<dbReference type="AlphaFoldDB" id="A0A7V8NLI4"/>
<name>A0A7V8NLI4_9BACT</name>
<dbReference type="EMBL" id="JACDQQ010000080">
    <property type="protein sequence ID" value="MBA0083511.1"/>
    <property type="molecule type" value="Genomic_DNA"/>
</dbReference>
<evidence type="ECO:0000313" key="1">
    <source>
        <dbReference type="EMBL" id="MBA0083511.1"/>
    </source>
</evidence>
<gene>
    <name evidence="1" type="ORF">HRJ53_00790</name>
</gene>
<protein>
    <recommendedName>
        <fullName evidence="3">SWIM-type domain-containing protein</fullName>
    </recommendedName>
</protein>
<reference evidence="1" key="1">
    <citation type="submission" date="2020-06" db="EMBL/GenBank/DDBJ databases">
        <title>Legume-microbial interactions unlock mineral nutrients during tropical forest succession.</title>
        <authorList>
            <person name="Epihov D.Z."/>
        </authorList>
    </citation>
    <scope>NUCLEOTIDE SEQUENCE [LARGE SCALE GENOMIC DNA]</scope>
    <source>
        <strain evidence="1">Pan2503</strain>
    </source>
</reference>
<dbReference type="Proteomes" id="UP000567293">
    <property type="component" value="Unassembled WGS sequence"/>
</dbReference>
<evidence type="ECO:0008006" key="3">
    <source>
        <dbReference type="Google" id="ProtNLM"/>
    </source>
</evidence>